<evidence type="ECO:0000259" key="2">
    <source>
        <dbReference type="Pfam" id="PF12470"/>
    </source>
</evidence>
<dbReference type="EMBL" id="GQ337477">
    <property type="protein sequence ID" value="ACZ64513.1"/>
    <property type="molecule type" value="mRNA"/>
</dbReference>
<name>D2ILS2_SCHMD</name>
<dbReference type="InterPro" id="IPR016591">
    <property type="entry name" value="Suppressor_of_fused_euk"/>
</dbReference>
<dbReference type="PANTHER" id="PTHR10928">
    <property type="entry name" value="SUPPRESSOR OF FUSED"/>
    <property type="match status" value="1"/>
</dbReference>
<protein>
    <submittedName>
        <fullName evidence="3">Sufu-like protein</fullName>
    </submittedName>
</protein>
<dbReference type="Pfam" id="PF12470">
    <property type="entry name" value="SUFU_C"/>
    <property type="match status" value="1"/>
</dbReference>
<feature type="domain" description="Suppressor of fused C-terminal" evidence="2">
    <location>
        <begin position="287"/>
        <end position="421"/>
    </location>
</feature>
<reference evidence="3" key="1">
    <citation type="journal article" date="2009" name="Science">
        <title>Planarian Hh signaling regulates regeneration polarity and links Hh pathway evolution to cilia.</title>
        <authorList>
            <person name="Rink J.C."/>
            <person name="Gurley K.A."/>
            <person name="Elliott S.A."/>
            <person name="Sanchez Alvarado A."/>
        </authorList>
    </citation>
    <scope>NUCLEOTIDE SEQUENCE</scope>
</reference>
<dbReference type="PIRSF" id="PIRSF011844">
    <property type="entry name" value="Suppressor_of_fused_protein"/>
    <property type="match status" value="1"/>
</dbReference>
<evidence type="ECO:0000313" key="3">
    <source>
        <dbReference type="EMBL" id="ACZ64513.1"/>
    </source>
</evidence>
<dbReference type="InterPro" id="IPR038489">
    <property type="entry name" value="SUFU_C_sf"/>
</dbReference>
<dbReference type="InterPro" id="IPR020941">
    <property type="entry name" value="SUFU-like_domain"/>
</dbReference>
<dbReference type="OrthoDB" id="10038834at2759"/>
<evidence type="ECO:0000259" key="1">
    <source>
        <dbReference type="Pfam" id="PF05076"/>
    </source>
</evidence>
<proteinExistence type="evidence at transcript level"/>
<dbReference type="PANTHER" id="PTHR10928:SF2">
    <property type="entry name" value="SUPPRESSOR OF FUSED HOMOLOG"/>
    <property type="match status" value="1"/>
</dbReference>
<dbReference type="AlphaFoldDB" id="D2ILS2"/>
<dbReference type="InterPro" id="IPR024314">
    <property type="entry name" value="SUFU_C"/>
</dbReference>
<dbReference type="GO" id="GO:0005634">
    <property type="term" value="C:nucleus"/>
    <property type="evidence" value="ECO:0007669"/>
    <property type="project" value="TreeGrafter"/>
</dbReference>
<organism evidence="3">
    <name type="scientific">Schmidtea mediterranea</name>
    <name type="common">Freshwater planarian flatworm</name>
    <dbReference type="NCBI Taxonomy" id="79327"/>
    <lineage>
        <taxon>Eukaryota</taxon>
        <taxon>Metazoa</taxon>
        <taxon>Spiralia</taxon>
        <taxon>Lophotrochozoa</taxon>
        <taxon>Platyhelminthes</taxon>
        <taxon>Rhabditophora</taxon>
        <taxon>Seriata</taxon>
        <taxon>Tricladida</taxon>
        <taxon>Continenticola</taxon>
        <taxon>Geoplanoidea</taxon>
        <taxon>Dugesiidae</taxon>
        <taxon>Schmidtea</taxon>
    </lineage>
</organism>
<dbReference type="InterPro" id="IPR007768">
    <property type="entry name" value="Suppressor_of_fused"/>
</dbReference>
<sequence>MLMIEDKDSPGIQAIYEACYTLYSDQPTPPQVTALQKFWLGGPDPLDFISMYENNGFKNNANNDFESSCAHWHYITYGLSDLYGDARLHDQSSSDGPSGFGFELTFRLKRSNEIKAPLWPAMLLQSLARYLFRSQAKFAPGDHIPWGRPLEDTTNCSKEDEEFSKCNSRITNMLIAPDAQIQRVYSKHGYIDFFQVVGICDEEMQLARRWSGIEMIAAMRKRVETGGSLLVTDMRRGESLNDLEGNFHKNEGSNLSGVTTEVSWGRWGSLEEIIDVVGEEEYVPIKNVQQFPQTPFYGINISPGTLELLHPHFLENIHLKISKDAGEIMFSAITDRLKFQRHFTFLHCRSDMAVTLVTENITGTFVSEDKPYGFRGAWLQILVNKELIMEMERDFANLKKIETNTLPLYFRYSKFKLLISVHLSDSLDLDKYPLDNEDIIP</sequence>
<dbReference type="Pfam" id="PF05076">
    <property type="entry name" value="SUFU"/>
    <property type="match status" value="1"/>
</dbReference>
<accession>D2ILS2</accession>
<dbReference type="GO" id="GO:0005737">
    <property type="term" value="C:cytoplasm"/>
    <property type="evidence" value="ECO:0007669"/>
    <property type="project" value="TreeGrafter"/>
</dbReference>
<dbReference type="Gene3D" id="3.30.1360.230">
    <property type="entry name" value="Sufu, C-terminal domain"/>
    <property type="match status" value="1"/>
</dbReference>
<dbReference type="SUPFAM" id="SSF103359">
    <property type="entry name" value="Suppressor of Fused, N-terminal domain"/>
    <property type="match status" value="1"/>
</dbReference>
<dbReference type="InterPro" id="IPR037181">
    <property type="entry name" value="SUFU_N"/>
</dbReference>
<feature type="domain" description="Suppressor of fused-like" evidence="1">
    <location>
        <begin position="42"/>
        <end position="236"/>
    </location>
</feature>